<evidence type="ECO:0000256" key="1">
    <source>
        <dbReference type="SAM" id="MobiDB-lite"/>
    </source>
</evidence>
<keyword evidence="4" id="KW-1185">Reference proteome</keyword>
<feature type="transmembrane region" description="Helical" evidence="2">
    <location>
        <begin position="149"/>
        <end position="167"/>
    </location>
</feature>
<feature type="compositionally biased region" description="Polar residues" evidence="1">
    <location>
        <begin position="1"/>
        <end position="10"/>
    </location>
</feature>
<proteinExistence type="predicted"/>
<feature type="transmembrane region" description="Helical" evidence="2">
    <location>
        <begin position="58"/>
        <end position="77"/>
    </location>
</feature>
<organism evidence="3 4">
    <name type="scientific">Neokomagataea anthophila</name>
    <dbReference type="NCBI Taxonomy" id="2826925"/>
    <lineage>
        <taxon>Bacteria</taxon>
        <taxon>Pseudomonadati</taxon>
        <taxon>Pseudomonadota</taxon>
        <taxon>Alphaproteobacteria</taxon>
        <taxon>Acetobacterales</taxon>
        <taxon>Acetobacteraceae</taxon>
        <taxon>Neokomagataea</taxon>
    </lineage>
</organism>
<dbReference type="Proteomes" id="UP000677812">
    <property type="component" value="Unassembled WGS sequence"/>
</dbReference>
<gene>
    <name evidence="3" type="ORF">KB213_08345</name>
</gene>
<feature type="transmembrane region" description="Helical" evidence="2">
    <location>
        <begin position="116"/>
        <end position="137"/>
    </location>
</feature>
<keyword evidence="2" id="KW-0812">Transmembrane</keyword>
<accession>A0ABS5E856</accession>
<keyword evidence="2" id="KW-0472">Membrane</keyword>
<name>A0ABS5E856_9PROT</name>
<reference evidence="3 4" key="1">
    <citation type="submission" date="2021-04" db="EMBL/GenBank/DDBJ databases">
        <title>The complete genome sequence of Neokomagataea sp. TBRC 2177.</title>
        <authorList>
            <person name="Charoenyingcharoen P."/>
            <person name="Yukphan P."/>
        </authorList>
    </citation>
    <scope>NUCLEOTIDE SEQUENCE [LARGE SCALE GENOMIC DNA]</scope>
    <source>
        <strain evidence="3 4">TBRC 2177</strain>
    </source>
</reference>
<sequence>MPDQTSTATDTPYGPASGGAPSSHPHLSARSLEERTENMGGEGPSSGPPSRGKRWGRAIIYIIAVLALSVGFCYLFGSKKYLISFAACAFVIDFLIINKPFLKKDIGRISERAKKYIFIFHMVVLIIIVFSATISLFKNHFSRQSFFDLLPVLLLSVFSFFLCRFCIKNNPNFFDYEREIAVIATLFGAVALLIDILG</sequence>
<dbReference type="EMBL" id="JAGRQH010000005">
    <property type="protein sequence ID" value="MBR0560061.1"/>
    <property type="molecule type" value="Genomic_DNA"/>
</dbReference>
<dbReference type="RefSeq" id="WP_211682132.1">
    <property type="nucleotide sequence ID" value="NZ_JAGRQH010000005.1"/>
</dbReference>
<evidence type="ECO:0000313" key="3">
    <source>
        <dbReference type="EMBL" id="MBR0560061.1"/>
    </source>
</evidence>
<comment type="caution">
    <text evidence="3">The sequence shown here is derived from an EMBL/GenBank/DDBJ whole genome shotgun (WGS) entry which is preliminary data.</text>
</comment>
<feature type="transmembrane region" description="Helical" evidence="2">
    <location>
        <begin position="83"/>
        <end position="102"/>
    </location>
</feature>
<keyword evidence="2" id="KW-1133">Transmembrane helix</keyword>
<feature type="transmembrane region" description="Helical" evidence="2">
    <location>
        <begin position="179"/>
        <end position="197"/>
    </location>
</feature>
<evidence type="ECO:0000313" key="4">
    <source>
        <dbReference type="Proteomes" id="UP000677812"/>
    </source>
</evidence>
<evidence type="ECO:0000256" key="2">
    <source>
        <dbReference type="SAM" id="Phobius"/>
    </source>
</evidence>
<feature type="region of interest" description="Disordered" evidence="1">
    <location>
        <begin position="1"/>
        <end position="52"/>
    </location>
</feature>
<protein>
    <submittedName>
        <fullName evidence="3">Uncharacterized protein</fullName>
    </submittedName>
</protein>